<accession>A0ABV8PXW3</accession>
<keyword evidence="1 2" id="KW-0238">DNA-binding</keyword>
<name>A0ABV8PXW3_9BACT</name>
<evidence type="ECO:0000256" key="4">
    <source>
        <dbReference type="SAM" id="MobiDB-lite"/>
    </source>
</evidence>
<dbReference type="InterPro" id="IPR000424">
    <property type="entry name" value="Primosome_PriB/ssb"/>
</dbReference>
<reference evidence="6" key="1">
    <citation type="journal article" date="2019" name="Int. J. Syst. Evol. Microbiol.">
        <title>The Global Catalogue of Microorganisms (GCM) 10K type strain sequencing project: providing services to taxonomists for standard genome sequencing and annotation.</title>
        <authorList>
            <consortium name="The Broad Institute Genomics Platform"/>
            <consortium name="The Broad Institute Genome Sequencing Center for Infectious Disease"/>
            <person name="Wu L."/>
            <person name="Ma J."/>
        </authorList>
    </citation>
    <scope>NUCLEOTIDE SEQUENCE [LARGE SCALE GENOMIC DNA]</scope>
    <source>
        <strain evidence="6">CECT 8010</strain>
    </source>
</reference>
<dbReference type="GO" id="GO:0003677">
    <property type="term" value="F:DNA binding"/>
    <property type="evidence" value="ECO:0007669"/>
    <property type="project" value="UniProtKB-KW"/>
</dbReference>
<gene>
    <name evidence="5" type="ORF">ACFOW1_13660</name>
</gene>
<comment type="caution">
    <text evidence="5">The sequence shown here is derived from an EMBL/GenBank/DDBJ whole genome shotgun (WGS) entry which is preliminary data.</text>
</comment>
<organism evidence="5 6">
    <name type="scientific">Parasediminibacterium paludis</name>
    <dbReference type="NCBI Taxonomy" id="908966"/>
    <lineage>
        <taxon>Bacteria</taxon>
        <taxon>Pseudomonadati</taxon>
        <taxon>Bacteroidota</taxon>
        <taxon>Chitinophagia</taxon>
        <taxon>Chitinophagales</taxon>
        <taxon>Chitinophagaceae</taxon>
        <taxon>Parasediminibacterium</taxon>
    </lineage>
</organism>
<proteinExistence type="predicted"/>
<evidence type="ECO:0000256" key="1">
    <source>
        <dbReference type="ARBA" id="ARBA00023125"/>
    </source>
</evidence>
<feature type="compositionally biased region" description="Low complexity" evidence="4">
    <location>
        <begin position="114"/>
        <end position="144"/>
    </location>
</feature>
<dbReference type="InterPro" id="IPR011344">
    <property type="entry name" value="ssDNA-bd"/>
</dbReference>
<dbReference type="Proteomes" id="UP001595906">
    <property type="component" value="Unassembled WGS sequence"/>
</dbReference>
<protein>
    <recommendedName>
        <fullName evidence="2 3">Single-stranded DNA-binding protein</fullName>
    </recommendedName>
</protein>
<dbReference type="PANTHER" id="PTHR10302">
    <property type="entry name" value="SINGLE-STRANDED DNA-BINDING PROTEIN"/>
    <property type="match status" value="1"/>
</dbReference>
<dbReference type="InterPro" id="IPR012340">
    <property type="entry name" value="NA-bd_OB-fold"/>
</dbReference>
<dbReference type="PROSITE" id="PS50935">
    <property type="entry name" value="SSB"/>
    <property type="match status" value="1"/>
</dbReference>
<dbReference type="CDD" id="cd04496">
    <property type="entry name" value="SSB_OBF"/>
    <property type="match status" value="1"/>
</dbReference>
<dbReference type="Pfam" id="PF00436">
    <property type="entry name" value="SSB"/>
    <property type="match status" value="1"/>
</dbReference>
<evidence type="ECO:0000313" key="5">
    <source>
        <dbReference type="EMBL" id="MFC4232944.1"/>
    </source>
</evidence>
<evidence type="ECO:0000256" key="2">
    <source>
        <dbReference type="PIRNR" id="PIRNR002070"/>
    </source>
</evidence>
<dbReference type="EMBL" id="JBHSDC010000028">
    <property type="protein sequence ID" value="MFC4232944.1"/>
    <property type="molecule type" value="Genomic_DNA"/>
</dbReference>
<evidence type="ECO:0000256" key="3">
    <source>
        <dbReference type="RuleBase" id="RU000524"/>
    </source>
</evidence>
<evidence type="ECO:0000313" key="6">
    <source>
        <dbReference type="Proteomes" id="UP001595906"/>
    </source>
</evidence>
<dbReference type="Gene3D" id="2.40.50.140">
    <property type="entry name" value="Nucleic acid-binding proteins"/>
    <property type="match status" value="1"/>
</dbReference>
<sequence length="165" mass="18131">MIKLNVIGHLGKDAVVNNANGKSVINFSIAHTEKLRDAQGNQKDKTIWVDCAYWTDRVAIAPYLKKGTQVYAEGSPDIRTYTTNDGRNGATLTLRVLNIQLLGGRAEGDTSGGNYNNNYQQAAPQQSYQQAPPQQVYQPQPQQNFNRPAAPSAAELTEPLDDLPF</sequence>
<dbReference type="SUPFAM" id="SSF50249">
    <property type="entry name" value="Nucleic acid-binding proteins"/>
    <property type="match status" value="1"/>
</dbReference>
<dbReference type="RefSeq" id="WP_379015001.1">
    <property type="nucleotide sequence ID" value="NZ_JBHSDC010000028.1"/>
</dbReference>
<feature type="region of interest" description="Disordered" evidence="4">
    <location>
        <begin position="108"/>
        <end position="165"/>
    </location>
</feature>
<dbReference type="PIRSF" id="PIRSF002070">
    <property type="entry name" value="SSB"/>
    <property type="match status" value="1"/>
</dbReference>
<dbReference type="PANTHER" id="PTHR10302:SF27">
    <property type="entry name" value="SINGLE-STRANDED DNA-BINDING PROTEIN"/>
    <property type="match status" value="1"/>
</dbReference>
<keyword evidence="6" id="KW-1185">Reference proteome</keyword>
<dbReference type="NCBIfam" id="TIGR00621">
    <property type="entry name" value="ssb"/>
    <property type="match status" value="1"/>
</dbReference>